<dbReference type="GO" id="GO:0006606">
    <property type="term" value="P:protein import into nucleus"/>
    <property type="evidence" value="ECO:0007669"/>
    <property type="project" value="InterPro"/>
</dbReference>
<evidence type="ECO:0000256" key="6">
    <source>
        <dbReference type="ARBA" id="ARBA00022927"/>
    </source>
</evidence>
<dbReference type="OMA" id="AQEGAMS"/>
<evidence type="ECO:0000256" key="4">
    <source>
        <dbReference type="ARBA" id="ARBA00022490"/>
    </source>
</evidence>
<evidence type="ECO:0000313" key="11">
    <source>
        <dbReference type="EMBL" id="ELR20587.1"/>
    </source>
</evidence>
<evidence type="ECO:0000256" key="7">
    <source>
        <dbReference type="ARBA" id="ARBA00023242"/>
    </source>
</evidence>
<comment type="similarity">
    <text evidence="8">Belongs to the importin beta family. Importin beta-2 subfamily.</text>
</comment>
<dbReference type="GO" id="GO:0031267">
    <property type="term" value="F:small GTPase binding"/>
    <property type="evidence" value="ECO:0007669"/>
    <property type="project" value="InterPro"/>
</dbReference>
<proteinExistence type="inferred from homology"/>
<dbReference type="KEGG" id="acan:ACA1_052790"/>
<evidence type="ECO:0000256" key="2">
    <source>
        <dbReference type="ARBA" id="ARBA00004496"/>
    </source>
</evidence>
<evidence type="ECO:0000256" key="8">
    <source>
        <dbReference type="ARBA" id="ARBA00038423"/>
    </source>
</evidence>
<comment type="subcellular location">
    <subcellularLocation>
        <location evidence="2">Cytoplasm</location>
    </subcellularLocation>
    <subcellularLocation>
        <location evidence="1">Nucleus</location>
    </subcellularLocation>
</comment>
<feature type="domain" description="Importin N-terminal" evidence="10">
    <location>
        <begin position="32"/>
        <end position="100"/>
    </location>
</feature>
<gene>
    <name evidence="11" type="ORF">ACA1_052790</name>
</gene>
<keyword evidence="12" id="KW-1185">Reference proteome</keyword>
<keyword evidence="3" id="KW-0813">Transport</keyword>
<reference evidence="11 12" key="1">
    <citation type="journal article" date="2013" name="Genome Biol.">
        <title>Genome of Acanthamoeba castellanii highlights extensive lateral gene transfer and early evolution of tyrosine kinase signaling.</title>
        <authorList>
            <person name="Clarke M."/>
            <person name="Lohan A.J."/>
            <person name="Liu B."/>
            <person name="Lagkouvardos I."/>
            <person name="Roy S."/>
            <person name="Zafar N."/>
            <person name="Bertelli C."/>
            <person name="Schilde C."/>
            <person name="Kianianmomeni A."/>
            <person name="Burglin T.R."/>
            <person name="Frech C."/>
            <person name="Turcotte B."/>
            <person name="Kopec K.O."/>
            <person name="Synnott J.M."/>
            <person name="Choo C."/>
            <person name="Paponov I."/>
            <person name="Finkler A."/>
            <person name="Soon Heng Tan C."/>
            <person name="Hutchins A.P."/>
            <person name="Weinmeier T."/>
            <person name="Rattei T."/>
            <person name="Chu J.S."/>
            <person name="Gimenez G."/>
            <person name="Irimia M."/>
            <person name="Rigden D.J."/>
            <person name="Fitzpatrick D.A."/>
            <person name="Lorenzo-Morales J."/>
            <person name="Bateman A."/>
            <person name="Chiu C.H."/>
            <person name="Tang P."/>
            <person name="Hegemann P."/>
            <person name="Fromm H."/>
            <person name="Raoult D."/>
            <person name="Greub G."/>
            <person name="Miranda-Saavedra D."/>
            <person name="Chen N."/>
            <person name="Nash P."/>
            <person name="Ginger M.L."/>
            <person name="Horn M."/>
            <person name="Schaap P."/>
            <person name="Caler L."/>
            <person name="Loftus B."/>
        </authorList>
    </citation>
    <scope>NUCLEOTIDE SEQUENCE [LARGE SCALE GENOMIC DNA]</scope>
    <source>
        <strain evidence="11 12">Neff</strain>
    </source>
</reference>
<keyword evidence="6" id="KW-0653">Protein transport</keyword>
<keyword evidence="5" id="KW-0677">Repeat</keyword>
<evidence type="ECO:0000313" key="12">
    <source>
        <dbReference type="Proteomes" id="UP000011083"/>
    </source>
</evidence>
<feature type="region of interest" description="Disordered" evidence="9">
    <location>
        <begin position="321"/>
        <end position="362"/>
    </location>
</feature>
<dbReference type="PROSITE" id="PS50166">
    <property type="entry name" value="IMPORTIN_B_NT"/>
    <property type="match status" value="1"/>
</dbReference>
<dbReference type="FunFam" id="1.25.10.10:FF:000028">
    <property type="entry name" value="Transportin-1 isoform 1"/>
    <property type="match status" value="1"/>
</dbReference>
<evidence type="ECO:0000256" key="1">
    <source>
        <dbReference type="ARBA" id="ARBA00004123"/>
    </source>
</evidence>
<evidence type="ECO:0000256" key="5">
    <source>
        <dbReference type="ARBA" id="ARBA00022737"/>
    </source>
</evidence>
<dbReference type="GO" id="GO:0031981">
    <property type="term" value="C:nuclear lumen"/>
    <property type="evidence" value="ECO:0007669"/>
    <property type="project" value="UniProtKB-ARBA"/>
</dbReference>
<dbReference type="VEuPathDB" id="AmoebaDB:ACA1_052790"/>
<dbReference type="InterPro" id="IPR040122">
    <property type="entry name" value="Importin_beta"/>
</dbReference>
<organism evidence="11 12">
    <name type="scientific">Acanthamoeba castellanii (strain ATCC 30010 / Neff)</name>
    <dbReference type="NCBI Taxonomy" id="1257118"/>
    <lineage>
        <taxon>Eukaryota</taxon>
        <taxon>Amoebozoa</taxon>
        <taxon>Discosea</taxon>
        <taxon>Longamoebia</taxon>
        <taxon>Centramoebida</taxon>
        <taxon>Acanthamoebidae</taxon>
        <taxon>Acanthamoeba</taxon>
    </lineage>
</organism>
<feature type="compositionally biased region" description="Acidic residues" evidence="9">
    <location>
        <begin position="348"/>
        <end position="362"/>
    </location>
</feature>
<name>L8H5V8_ACACF</name>
<dbReference type="SUPFAM" id="SSF48371">
    <property type="entry name" value="ARM repeat"/>
    <property type="match status" value="1"/>
</dbReference>
<dbReference type="GO" id="GO:0005737">
    <property type="term" value="C:cytoplasm"/>
    <property type="evidence" value="ECO:0007669"/>
    <property type="project" value="UniProtKB-SubCell"/>
</dbReference>
<dbReference type="Proteomes" id="UP000011083">
    <property type="component" value="Unassembled WGS sequence"/>
</dbReference>
<dbReference type="Pfam" id="PF03810">
    <property type="entry name" value="IBN_N"/>
    <property type="match status" value="1"/>
</dbReference>
<accession>L8H5V8</accession>
<evidence type="ECO:0000256" key="3">
    <source>
        <dbReference type="ARBA" id="ARBA00022448"/>
    </source>
</evidence>
<keyword evidence="7" id="KW-0539">Nucleus</keyword>
<sequence length="881" mass="98696">MAAWQPTQDGLNQIVQLLKFSQSPDHDVQKQVNQQLQSLHNNPEYYRYLTYIFTKLQDQEEYIRTVAGLVLKNNIREYYRQIPEEIRNYMKNEIIQCIGDRMTSIRRTVGTIFTTIIDVTSMKECPGLLQYFLQLLNTSTDVNVIDGTLSALQKICQDSAEKIENDDAAMGSPLQALLPKLISFFTSEHEAFRRFALSCVNNFVVPMPTVLATHMDVYIRGLNHLANDSSNEIKILVCQGLITLVEVRLDYVKPYLPAFIDCLLVMTRDDDEAVALEATEFWPVIAETRMCTDILRANLGRILPALLDGMVYTDSEIADFDAEEEDENVPDKPQDIKPFVYGKRGGDGGDDDDDDDGADDYEPEEWNLRKCSAAGLDIFASEFGDEILPIVLPIISSRLQSSDIALWPQKESAILALGAVAEGCGSAIEKFLPEIIPFLLQQSSHPKPLIRSITCWSLCRYGGWIADQPEQQKFMQPLLQLLLSRLLDSHKRVQEAAVSALATFEEIARERLVPFLVPVCQALMAAYEKYQAKNLLILYDAIGTLAETLGNQLNKAEYVNILLPPLVNRWNQLHDDDPRLFPLLECMMYVVTALGEGFLQYAPPVYARCLRLIEGTIAAEMNQVPNPPERDFIICSLDLIGGLVEGIREKLDPLIKESRLLDLLFVCMKHESGDVRQSAFALVGELSKSSLGLLAPCLGQYVPVLIQNIHPEHQSACNNAVWAIGEISMRVGSQMEPMVVPVMGKLIEIINSYYPRNLIENVSITIGRMGLVCPQAVAPYLEEFIVPWCNSLRCVRDDGEKESAFKGLCTIIKANPQAAIKHVTHIADAIASWDQPKPELAQAFGHILQSFKGALAPDVWQAATASWPPGLKEFLNQRYGI</sequence>
<evidence type="ECO:0000256" key="9">
    <source>
        <dbReference type="SAM" id="MobiDB-lite"/>
    </source>
</evidence>
<dbReference type="Gene3D" id="1.25.10.10">
    <property type="entry name" value="Leucine-rich Repeat Variant"/>
    <property type="match status" value="1"/>
</dbReference>
<dbReference type="InterPro" id="IPR001494">
    <property type="entry name" value="Importin-beta_N"/>
</dbReference>
<dbReference type="PANTHER" id="PTHR10527">
    <property type="entry name" value="IMPORTIN BETA"/>
    <property type="match status" value="1"/>
</dbReference>
<dbReference type="EMBL" id="KB007909">
    <property type="protein sequence ID" value="ELR20587.1"/>
    <property type="molecule type" value="Genomic_DNA"/>
</dbReference>
<dbReference type="Pfam" id="PF13513">
    <property type="entry name" value="HEAT_EZ"/>
    <property type="match status" value="1"/>
</dbReference>
<evidence type="ECO:0000259" key="10">
    <source>
        <dbReference type="PROSITE" id="PS50166"/>
    </source>
</evidence>
<dbReference type="AlphaFoldDB" id="L8H5V8"/>
<dbReference type="OrthoDB" id="951172at2759"/>
<dbReference type="GeneID" id="14921453"/>
<protein>
    <submittedName>
        <fullName evidence="11">Transportin 2, putative</fullName>
    </submittedName>
</protein>
<keyword evidence="4" id="KW-0963">Cytoplasm</keyword>
<dbReference type="SMART" id="SM00913">
    <property type="entry name" value="IBN_N"/>
    <property type="match status" value="1"/>
</dbReference>
<dbReference type="InterPro" id="IPR016024">
    <property type="entry name" value="ARM-type_fold"/>
</dbReference>
<dbReference type="InterPro" id="IPR011989">
    <property type="entry name" value="ARM-like"/>
</dbReference>
<dbReference type="RefSeq" id="XP_004343990.1">
    <property type="nucleotide sequence ID" value="XM_004343940.1"/>
</dbReference>
<dbReference type="STRING" id="1257118.L8H5V8"/>